<evidence type="ECO:0000313" key="1">
    <source>
        <dbReference type="EMBL" id="KEZ85107.1"/>
    </source>
</evidence>
<name>A0A084J823_9CLOT</name>
<dbReference type="Proteomes" id="UP000028542">
    <property type="component" value="Unassembled WGS sequence"/>
</dbReference>
<organism evidence="1 2">
    <name type="scientific">Clostridium sulfidigenes</name>
    <dbReference type="NCBI Taxonomy" id="318464"/>
    <lineage>
        <taxon>Bacteria</taxon>
        <taxon>Bacillati</taxon>
        <taxon>Bacillota</taxon>
        <taxon>Clostridia</taxon>
        <taxon>Eubacteriales</taxon>
        <taxon>Clostridiaceae</taxon>
        <taxon>Clostridium</taxon>
    </lineage>
</organism>
<sequence>MVSNEIKSRIAQNCSFYNERSYYPNEILMQLEQSCNNCSNFVRGHCVKDIFDEIYEEIRLK</sequence>
<proteinExistence type="predicted"/>
<accession>A0A084J823</accession>
<dbReference type="EMBL" id="JPMD01000044">
    <property type="protein sequence ID" value="KEZ85107.1"/>
    <property type="molecule type" value="Genomic_DNA"/>
</dbReference>
<keyword evidence="2" id="KW-1185">Reference proteome</keyword>
<dbReference type="RefSeq" id="WP_035135212.1">
    <property type="nucleotide sequence ID" value="NZ_JBQHQR010000028.1"/>
</dbReference>
<comment type="caution">
    <text evidence="1">The sequence shown here is derived from an EMBL/GenBank/DDBJ whole genome shotgun (WGS) entry which is preliminary data.</text>
</comment>
<protein>
    <submittedName>
        <fullName evidence="1">Uncharacterized protein</fullName>
    </submittedName>
</protein>
<dbReference type="AlphaFoldDB" id="A0A084J823"/>
<evidence type="ECO:0000313" key="2">
    <source>
        <dbReference type="Proteomes" id="UP000028542"/>
    </source>
</evidence>
<reference evidence="1 2" key="1">
    <citation type="submission" date="2014-07" db="EMBL/GenBank/DDBJ databases">
        <title>Draft genome of Clostridium sulfidigenes 113A isolated from sediments associated with methane hydrate from Krishna Godavari basin.</title>
        <authorList>
            <person name="Honkalas V.S."/>
            <person name="Dabir A.P."/>
            <person name="Arora P."/>
            <person name="Dhakephalkar P.K."/>
        </authorList>
    </citation>
    <scope>NUCLEOTIDE SEQUENCE [LARGE SCALE GENOMIC DNA]</scope>
    <source>
        <strain evidence="1 2">113A</strain>
    </source>
</reference>
<gene>
    <name evidence="1" type="ORF">IO99_16630</name>
</gene>
<dbReference type="STRING" id="318464.IO99_16630"/>